<dbReference type="GO" id="GO:0003676">
    <property type="term" value="F:nucleic acid binding"/>
    <property type="evidence" value="ECO:0007669"/>
    <property type="project" value="InterPro"/>
</dbReference>
<sequence>MVRTCTQAHPNPQEPDLANVVAMLQQQLLQQQEETTRLLPQVPEVHQEVPRNFEVPLAPAGMQANPPVVREDLLYERFRRMKAPEFEGLTDPIEADNWLMDIQVILDFMGLMKQERVLCASFALKKDARHCPPTLVSDCISWAIRAEYWINQDKEARAQIFKAKKEEKAAERQLQPRQNHDAYAKGQTSNAVQHSKQFGKNKRKGNDTGQGQQRNYPQKKSNRGNEGYSNNDYPVCEQCGKKHLGICRLGTNACYLCGKEGHYARNCTFNNQNQNPQYPNRNASSQLHAVQAKIEDTSNAQGRLETPGPQARIYAYTKGDTEDGTSHVVTGQISIATCDDIALFDSGATHSFISLEFAQKLGRRVDNFKQPFRTFLPSGEVLLSDFWMPNVPVVICGRELMLISSQLNFKIMTLF</sequence>
<dbReference type="InterPro" id="IPR001878">
    <property type="entry name" value="Znf_CCHC"/>
</dbReference>
<dbReference type="GO" id="GO:0008270">
    <property type="term" value="F:zinc ion binding"/>
    <property type="evidence" value="ECO:0007669"/>
    <property type="project" value="UniProtKB-KW"/>
</dbReference>
<evidence type="ECO:0000256" key="1">
    <source>
        <dbReference type="PROSITE-ProRule" id="PRU00047"/>
    </source>
</evidence>
<dbReference type="Pfam" id="PF00098">
    <property type="entry name" value="zf-CCHC"/>
    <property type="match status" value="1"/>
</dbReference>
<gene>
    <name evidence="4" type="ORF">TIFTF001_041823</name>
</gene>
<feature type="domain" description="CCHC-type" evidence="3">
    <location>
        <begin position="254"/>
        <end position="267"/>
    </location>
</feature>
<keyword evidence="1" id="KW-0862">Zinc</keyword>
<keyword evidence="5" id="KW-1185">Reference proteome</keyword>
<dbReference type="InterPro" id="IPR036875">
    <property type="entry name" value="Znf_CCHC_sf"/>
</dbReference>
<evidence type="ECO:0000313" key="4">
    <source>
        <dbReference type="EMBL" id="GMN33026.1"/>
    </source>
</evidence>
<organism evidence="4 5">
    <name type="scientific">Ficus carica</name>
    <name type="common">Common fig</name>
    <dbReference type="NCBI Taxonomy" id="3494"/>
    <lineage>
        <taxon>Eukaryota</taxon>
        <taxon>Viridiplantae</taxon>
        <taxon>Streptophyta</taxon>
        <taxon>Embryophyta</taxon>
        <taxon>Tracheophyta</taxon>
        <taxon>Spermatophyta</taxon>
        <taxon>Magnoliopsida</taxon>
        <taxon>eudicotyledons</taxon>
        <taxon>Gunneridae</taxon>
        <taxon>Pentapetalae</taxon>
        <taxon>rosids</taxon>
        <taxon>fabids</taxon>
        <taxon>Rosales</taxon>
        <taxon>Moraceae</taxon>
        <taxon>Ficeae</taxon>
        <taxon>Ficus</taxon>
    </lineage>
</organism>
<dbReference type="InterPro" id="IPR021109">
    <property type="entry name" value="Peptidase_aspartic_dom_sf"/>
</dbReference>
<dbReference type="SUPFAM" id="SSF57756">
    <property type="entry name" value="Retrovirus zinc finger-like domains"/>
    <property type="match status" value="1"/>
</dbReference>
<dbReference type="PANTHER" id="PTHR15503:SF45">
    <property type="entry name" value="RNA-DIRECTED DNA POLYMERASE HOMOLOG"/>
    <property type="match status" value="1"/>
</dbReference>
<accession>A0AA88CWD1</accession>
<evidence type="ECO:0000259" key="3">
    <source>
        <dbReference type="PROSITE" id="PS50158"/>
    </source>
</evidence>
<dbReference type="Gene3D" id="4.10.60.10">
    <property type="entry name" value="Zinc finger, CCHC-type"/>
    <property type="match status" value="1"/>
</dbReference>
<proteinExistence type="predicted"/>
<dbReference type="Gene3D" id="2.40.70.10">
    <property type="entry name" value="Acid Proteases"/>
    <property type="match status" value="1"/>
</dbReference>
<evidence type="ECO:0000313" key="5">
    <source>
        <dbReference type="Proteomes" id="UP001187192"/>
    </source>
</evidence>
<dbReference type="PANTHER" id="PTHR15503">
    <property type="entry name" value="LDOC1 RELATED"/>
    <property type="match status" value="1"/>
</dbReference>
<dbReference type="SMART" id="SM00343">
    <property type="entry name" value="ZnF_C2HC"/>
    <property type="match status" value="1"/>
</dbReference>
<dbReference type="AlphaFoldDB" id="A0AA88CWD1"/>
<name>A0AA88CWD1_FICCA</name>
<feature type="region of interest" description="Disordered" evidence="2">
    <location>
        <begin position="167"/>
        <end position="227"/>
    </location>
</feature>
<keyword evidence="1" id="KW-0479">Metal-binding</keyword>
<keyword evidence="1" id="KW-0863">Zinc-finger</keyword>
<dbReference type="PROSITE" id="PS50158">
    <property type="entry name" value="ZF_CCHC"/>
    <property type="match status" value="1"/>
</dbReference>
<protein>
    <recommendedName>
        <fullName evidence="3">CCHC-type domain-containing protein</fullName>
    </recommendedName>
</protein>
<feature type="compositionally biased region" description="Polar residues" evidence="2">
    <location>
        <begin position="207"/>
        <end position="219"/>
    </location>
</feature>
<dbReference type="Pfam" id="PF08284">
    <property type="entry name" value="RVP_2"/>
    <property type="match status" value="1"/>
</dbReference>
<feature type="compositionally biased region" description="Polar residues" evidence="2">
    <location>
        <begin position="186"/>
        <end position="196"/>
    </location>
</feature>
<dbReference type="Proteomes" id="UP001187192">
    <property type="component" value="Unassembled WGS sequence"/>
</dbReference>
<dbReference type="CDD" id="cd00303">
    <property type="entry name" value="retropepsin_like"/>
    <property type="match status" value="1"/>
</dbReference>
<dbReference type="InterPro" id="IPR032567">
    <property type="entry name" value="RTL1-rel"/>
</dbReference>
<evidence type="ECO:0000256" key="2">
    <source>
        <dbReference type="SAM" id="MobiDB-lite"/>
    </source>
</evidence>
<reference evidence="4" key="1">
    <citation type="submission" date="2023-07" db="EMBL/GenBank/DDBJ databases">
        <title>draft genome sequence of fig (Ficus carica).</title>
        <authorList>
            <person name="Takahashi T."/>
            <person name="Nishimura K."/>
        </authorList>
    </citation>
    <scope>NUCLEOTIDE SEQUENCE</scope>
</reference>
<comment type="caution">
    <text evidence="4">The sequence shown here is derived from an EMBL/GenBank/DDBJ whole genome shotgun (WGS) entry which is preliminary data.</text>
</comment>
<dbReference type="EMBL" id="BTGU01002032">
    <property type="protein sequence ID" value="GMN33026.1"/>
    <property type="molecule type" value="Genomic_DNA"/>
</dbReference>